<reference evidence="1 2" key="1">
    <citation type="submission" date="2017-09" db="EMBL/GenBank/DDBJ databases">
        <authorList>
            <person name="Ehlers B."/>
            <person name="Leendertz F.H."/>
        </authorList>
    </citation>
    <scope>NUCLEOTIDE SEQUENCE [LARGE SCALE GENOMIC DNA]</scope>
    <source>
        <strain evidence="1 2">DJ-1</strain>
    </source>
</reference>
<gene>
    <name evidence="1" type="ORF">CMV24_22795</name>
</gene>
<dbReference type="AlphaFoldDB" id="A0A2A3LZB3"/>
<dbReference type="Proteomes" id="UP000218102">
    <property type="component" value="Unassembled WGS sequence"/>
</dbReference>
<name>A0A2A3LZB3_PSEDL</name>
<sequence length="75" mass="8288">MRESHVNVTGILSQPGYFAVGVGAGVSRRRTAAKRATWWMAPAMPVFAGEPAPTGTAYAREFFRQKDKTPTCMRR</sequence>
<dbReference type="EMBL" id="NTME01000032">
    <property type="protein sequence ID" value="PBJ93163.1"/>
    <property type="molecule type" value="Genomic_DNA"/>
</dbReference>
<organism evidence="1 2">
    <name type="scientific">Pseudomonas plecoglossicida</name>
    <dbReference type="NCBI Taxonomy" id="70775"/>
    <lineage>
        <taxon>Bacteria</taxon>
        <taxon>Pseudomonadati</taxon>
        <taxon>Pseudomonadota</taxon>
        <taxon>Gammaproteobacteria</taxon>
        <taxon>Pseudomonadales</taxon>
        <taxon>Pseudomonadaceae</taxon>
        <taxon>Pseudomonas</taxon>
    </lineage>
</organism>
<evidence type="ECO:0000313" key="2">
    <source>
        <dbReference type="Proteomes" id="UP000218102"/>
    </source>
</evidence>
<accession>A0A2A3LZB3</accession>
<comment type="caution">
    <text evidence="1">The sequence shown here is derived from an EMBL/GenBank/DDBJ whole genome shotgun (WGS) entry which is preliminary data.</text>
</comment>
<protein>
    <submittedName>
        <fullName evidence="1">Uncharacterized protein</fullName>
    </submittedName>
</protein>
<proteinExistence type="predicted"/>
<evidence type="ECO:0000313" key="1">
    <source>
        <dbReference type="EMBL" id="PBJ93163.1"/>
    </source>
</evidence>